<name>A0A915IN23_ROMCU</name>
<feature type="region of interest" description="Disordered" evidence="1">
    <location>
        <begin position="28"/>
        <end position="54"/>
    </location>
</feature>
<sequence>MNQIAHPMPPIHGKLIFEPIRTTSMASTIGDPAAEDRPNEAQTTPPARETIFMK</sequence>
<dbReference type="Proteomes" id="UP000887565">
    <property type="component" value="Unplaced"/>
</dbReference>
<keyword evidence="2" id="KW-1185">Reference proteome</keyword>
<dbReference type="AlphaFoldDB" id="A0A915IN23"/>
<protein>
    <submittedName>
        <fullName evidence="3">Uncharacterized protein</fullName>
    </submittedName>
</protein>
<proteinExistence type="predicted"/>
<dbReference type="WBParaSite" id="nRc.2.0.1.t15210-RA">
    <property type="protein sequence ID" value="nRc.2.0.1.t15210-RA"/>
    <property type="gene ID" value="nRc.2.0.1.g15210"/>
</dbReference>
<organism evidence="2 3">
    <name type="scientific">Romanomermis culicivorax</name>
    <name type="common">Nematode worm</name>
    <dbReference type="NCBI Taxonomy" id="13658"/>
    <lineage>
        <taxon>Eukaryota</taxon>
        <taxon>Metazoa</taxon>
        <taxon>Ecdysozoa</taxon>
        <taxon>Nematoda</taxon>
        <taxon>Enoplea</taxon>
        <taxon>Dorylaimia</taxon>
        <taxon>Mermithida</taxon>
        <taxon>Mermithoidea</taxon>
        <taxon>Mermithidae</taxon>
        <taxon>Romanomermis</taxon>
    </lineage>
</organism>
<accession>A0A915IN23</accession>
<evidence type="ECO:0000313" key="3">
    <source>
        <dbReference type="WBParaSite" id="nRc.2.0.1.t15210-RA"/>
    </source>
</evidence>
<evidence type="ECO:0000256" key="1">
    <source>
        <dbReference type="SAM" id="MobiDB-lite"/>
    </source>
</evidence>
<evidence type="ECO:0000313" key="2">
    <source>
        <dbReference type="Proteomes" id="UP000887565"/>
    </source>
</evidence>
<reference evidence="3" key="1">
    <citation type="submission" date="2022-11" db="UniProtKB">
        <authorList>
            <consortium name="WormBaseParasite"/>
        </authorList>
    </citation>
    <scope>IDENTIFICATION</scope>
</reference>